<evidence type="ECO:0000256" key="4">
    <source>
        <dbReference type="ARBA" id="ARBA00022989"/>
    </source>
</evidence>
<dbReference type="AlphaFoldDB" id="A0A7N1A7C6"/>
<evidence type="ECO:0000256" key="5">
    <source>
        <dbReference type="ARBA" id="ARBA00023136"/>
    </source>
</evidence>
<feature type="transmembrane region" description="Helical" evidence="6">
    <location>
        <begin position="139"/>
        <end position="159"/>
    </location>
</feature>
<dbReference type="PANTHER" id="PTHR31218">
    <property type="entry name" value="WAT1-RELATED PROTEIN"/>
    <property type="match status" value="1"/>
</dbReference>
<comment type="subcellular location">
    <subcellularLocation>
        <location evidence="1 6">Membrane</location>
        <topology evidence="1 6">Multi-pass membrane protein</topology>
    </subcellularLocation>
</comment>
<comment type="similarity">
    <text evidence="2 6">Belongs to the drug/metabolite transporter (DMT) superfamily. Plant drug/metabolite exporter (P-DME) (TC 2.A.7.4) family.</text>
</comment>
<name>A0A7N1A7C6_KALFE</name>
<feature type="transmembrane region" description="Helical" evidence="6">
    <location>
        <begin position="44"/>
        <end position="66"/>
    </location>
</feature>
<dbReference type="Gramene" id="Kaladp0833s0002.1.v1.1">
    <property type="protein sequence ID" value="Kaladp0833s0002.1.v1.1"/>
    <property type="gene ID" value="Kaladp0833s0002.v1.1"/>
</dbReference>
<feature type="transmembrane region" description="Helical" evidence="6">
    <location>
        <begin position="245"/>
        <end position="266"/>
    </location>
</feature>
<feature type="transmembrane region" description="Helical" evidence="6">
    <location>
        <begin position="278"/>
        <end position="298"/>
    </location>
</feature>
<feature type="transmembrane region" description="Helical" evidence="6">
    <location>
        <begin position="109"/>
        <end position="127"/>
    </location>
</feature>
<feature type="domain" description="EamA" evidence="7">
    <location>
        <begin position="15"/>
        <end position="139"/>
    </location>
</feature>
<dbReference type="Proteomes" id="UP000594263">
    <property type="component" value="Unplaced"/>
</dbReference>
<evidence type="ECO:0000313" key="9">
    <source>
        <dbReference type="Proteomes" id="UP000594263"/>
    </source>
</evidence>
<feature type="transmembrane region" description="Helical" evidence="6">
    <location>
        <begin position="304"/>
        <end position="323"/>
    </location>
</feature>
<feature type="domain" description="EamA" evidence="7">
    <location>
        <begin position="183"/>
        <end position="321"/>
    </location>
</feature>
<keyword evidence="4 6" id="KW-1133">Transmembrane helix</keyword>
<dbReference type="InterPro" id="IPR030184">
    <property type="entry name" value="WAT1-related"/>
</dbReference>
<dbReference type="EnsemblPlants" id="Kaladp0833s0002.1.v1.1">
    <property type="protein sequence ID" value="Kaladp0833s0002.1.v1.1"/>
    <property type="gene ID" value="Kaladp0833s0002.v1.1"/>
</dbReference>
<evidence type="ECO:0000313" key="8">
    <source>
        <dbReference type="EnsemblPlants" id="Kaladp0833s0002.1.v1.1"/>
    </source>
</evidence>
<dbReference type="GO" id="GO:0022857">
    <property type="term" value="F:transmembrane transporter activity"/>
    <property type="evidence" value="ECO:0007669"/>
    <property type="project" value="InterPro"/>
</dbReference>
<accession>A0A7N1A7C6</accession>
<keyword evidence="9" id="KW-1185">Reference proteome</keyword>
<dbReference type="Pfam" id="PF00892">
    <property type="entry name" value="EamA"/>
    <property type="match status" value="2"/>
</dbReference>
<keyword evidence="3 6" id="KW-0812">Transmembrane</keyword>
<feature type="transmembrane region" description="Helical" evidence="6">
    <location>
        <begin position="179"/>
        <end position="201"/>
    </location>
</feature>
<evidence type="ECO:0000259" key="7">
    <source>
        <dbReference type="Pfam" id="PF00892"/>
    </source>
</evidence>
<sequence>MDAWRKLGQLLDMSKAYIFLVLYELSLAIFMVLVESIITDGVNALVIVVYEHVISTIILFLLAFFLERNNRPPLSFKIICYAFLLGLLQVALCQTLLTKSLDYVSSTYQSVALNLVPSIVFLLALIFQQEKLKCWSIIGQAKIWGLILSAGGALALVLWKGPALLRCTPYVHTFQLEAISDVIGCTMIVVAILATSLWYVFLRHVIRLYPAEISLTAFMNLFGSIQTAVVAAFVCSKSAWELKWLHGLTLIVLLLGGFFVTGLAYYLMTWSVKLKGPVFTAAFNPLLILFSIILQTMLGSATHLGSVIGAVLVMIGLYLLLWAKANDMDEVNDTDDTLDSLSAPLVLP</sequence>
<keyword evidence="5 6" id="KW-0472">Membrane</keyword>
<organism evidence="8 9">
    <name type="scientific">Kalanchoe fedtschenkoi</name>
    <name type="common">Lavender scallops</name>
    <name type="synonym">South American air plant</name>
    <dbReference type="NCBI Taxonomy" id="63787"/>
    <lineage>
        <taxon>Eukaryota</taxon>
        <taxon>Viridiplantae</taxon>
        <taxon>Streptophyta</taxon>
        <taxon>Embryophyta</taxon>
        <taxon>Tracheophyta</taxon>
        <taxon>Spermatophyta</taxon>
        <taxon>Magnoliopsida</taxon>
        <taxon>eudicotyledons</taxon>
        <taxon>Gunneridae</taxon>
        <taxon>Pentapetalae</taxon>
        <taxon>Saxifragales</taxon>
        <taxon>Crassulaceae</taxon>
        <taxon>Kalanchoe</taxon>
    </lineage>
</organism>
<feature type="transmembrane region" description="Helical" evidence="6">
    <location>
        <begin position="213"/>
        <end position="233"/>
    </location>
</feature>
<dbReference type="InterPro" id="IPR037185">
    <property type="entry name" value="EmrE-like"/>
</dbReference>
<feature type="transmembrane region" description="Helical" evidence="6">
    <location>
        <begin position="78"/>
        <end position="97"/>
    </location>
</feature>
<feature type="transmembrane region" description="Helical" evidence="6">
    <location>
        <begin position="16"/>
        <end position="38"/>
    </location>
</feature>
<evidence type="ECO:0000256" key="2">
    <source>
        <dbReference type="ARBA" id="ARBA00007635"/>
    </source>
</evidence>
<evidence type="ECO:0000256" key="6">
    <source>
        <dbReference type="RuleBase" id="RU363077"/>
    </source>
</evidence>
<protein>
    <recommendedName>
        <fullName evidence="6">WAT1-related protein</fullName>
    </recommendedName>
</protein>
<evidence type="ECO:0000256" key="3">
    <source>
        <dbReference type="ARBA" id="ARBA00022692"/>
    </source>
</evidence>
<reference evidence="8" key="1">
    <citation type="submission" date="2021-01" db="UniProtKB">
        <authorList>
            <consortium name="EnsemblPlants"/>
        </authorList>
    </citation>
    <scope>IDENTIFICATION</scope>
</reference>
<evidence type="ECO:0000256" key="1">
    <source>
        <dbReference type="ARBA" id="ARBA00004141"/>
    </source>
</evidence>
<proteinExistence type="inferred from homology"/>
<dbReference type="GO" id="GO:0016020">
    <property type="term" value="C:membrane"/>
    <property type="evidence" value="ECO:0007669"/>
    <property type="project" value="UniProtKB-SubCell"/>
</dbReference>
<dbReference type="SUPFAM" id="SSF103481">
    <property type="entry name" value="Multidrug resistance efflux transporter EmrE"/>
    <property type="match status" value="2"/>
</dbReference>
<dbReference type="InterPro" id="IPR000620">
    <property type="entry name" value="EamA_dom"/>
</dbReference>
<dbReference type="OMA" id="WAKANDM"/>